<evidence type="ECO:0000313" key="5">
    <source>
        <dbReference type="Proteomes" id="UP000783742"/>
    </source>
</evidence>
<dbReference type="SMART" id="SM00910">
    <property type="entry name" value="HIRAN"/>
    <property type="match status" value="1"/>
</dbReference>
<comment type="caution">
    <text evidence="4">The sequence shown here is derived from an EMBL/GenBank/DDBJ whole genome shotgun (WGS) entry which is preliminary data.</text>
</comment>
<keyword evidence="5" id="KW-1185">Reference proteome</keyword>
<reference evidence="4 5" key="1">
    <citation type="submission" date="2021-06" db="EMBL/GenBank/DDBJ databases">
        <authorList>
            <person name="Sun Q."/>
            <person name="Li D."/>
        </authorList>
    </citation>
    <scope>NUCLEOTIDE SEQUENCE [LARGE SCALE GENOMIC DNA]</scope>
    <source>
        <strain evidence="4 5">MSJ-1</strain>
    </source>
</reference>
<organism evidence="4 5">
    <name type="scientific">Peptoniphilus ovalis</name>
    <dbReference type="NCBI Taxonomy" id="2841503"/>
    <lineage>
        <taxon>Bacteria</taxon>
        <taxon>Bacillati</taxon>
        <taxon>Bacillota</taxon>
        <taxon>Tissierellia</taxon>
        <taxon>Tissierellales</taxon>
        <taxon>Peptoniphilaceae</taxon>
        <taxon>Peptoniphilus</taxon>
    </lineage>
</organism>
<evidence type="ECO:0000256" key="2">
    <source>
        <dbReference type="ARBA" id="ARBA00022801"/>
    </source>
</evidence>
<dbReference type="Pfam" id="PF08797">
    <property type="entry name" value="HIRAN"/>
    <property type="match status" value="1"/>
</dbReference>
<evidence type="ECO:0000256" key="1">
    <source>
        <dbReference type="ARBA" id="ARBA00022723"/>
    </source>
</evidence>
<dbReference type="InterPro" id="IPR014905">
    <property type="entry name" value="HIRAN"/>
</dbReference>
<dbReference type="Proteomes" id="UP000783742">
    <property type="component" value="Unassembled WGS sequence"/>
</dbReference>
<protein>
    <submittedName>
        <fullName evidence="4">HIRAN domain-containing protein</fullName>
    </submittedName>
</protein>
<dbReference type="RefSeq" id="WP_216549200.1">
    <property type="nucleotide sequence ID" value="NZ_JAHLQO010000004.1"/>
</dbReference>
<keyword evidence="2" id="KW-0378">Hydrolase</keyword>
<feature type="domain" description="HIRAN" evidence="3">
    <location>
        <begin position="32"/>
        <end position="131"/>
    </location>
</feature>
<name>A0ABS6FH50_9FIRM</name>
<sequence>MSDLIKKDDDNLLKIIHNGGLLDLPKPFEVEIFLFKTHIAGTSHIDNISKIEKTLNLNDKLNFYREPDNEYDPQAIRIETVKGEKIGYVPKVDNIIFSRLMDAGKLLFGKIIKKEDINNWIYIEINIYLKE</sequence>
<accession>A0ABS6FH50</accession>
<dbReference type="EMBL" id="JAHLQO010000004">
    <property type="protein sequence ID" value="MBU5669363.1"/>
    <property type="molecule type" value="Genomic_DNA"/>
</dbReference>
<evidence type="ECO:0000259" key="3">
    <source>
        <dbReference type="SMART" id="SM00910"/>
    </source>
</evidence>
<proteinExistence type="predicted"/>
<keyword evidence="1" id="KW-0479">Metal-binding</keyword>
<gene>
    <name evidence="4" type="ORF">KQI68_05865</name>
</gene>
<evidence type="ECO:0000313" key="4">
    <source>
        <dbReference type="EMBL" id="MBU5669363.1"/>
    </source>
</evidence>